<keyword evidence="7" id="KW-1185">Reference proteome</keyword>
<dbReference type="SUPFAM" id="SSF52540">
    <property type="entry name" value="P-loop containing nucleoside triphosphate hydrolases"/>
    <property type="match status" value="1"/>
</dbReference>
<evidence type="ECO:0000256" key="4">
    <source>
        <dbReference type="SAM" id="Coils"/>
    </source>
</evidence>
<dbReference type="InterPro" id="IPR011029">
    <property type="entry name" value="DEATH-like_dom_sf"/>
</dbReference>
<dbReference type="InterPro" id="IPR002110">
    <property type="entry name" value="Ankyrin_rpt"/>
</dbReference>
<feature type="repeat" description="ANK" evidence="3">
    <location>
        <begin position="876"/>
        <end position="908"/>
    </location>
</feature>
<keyword evidence="1" id="KW-0677">Repeat</keyword>
<organism evidence="6 7">
    <name type="scientific">Mytilus coruscus</name>
    <name type="common">Sea mussel</name>
    <dbReference type="NCBI Taxonomy" id="42192"/>
    <lineage>
        <taxon>Eukaryota</taxon>
        <taxon>Metazoa</taxon>
        <taxon>Spiralia</taxon>
        <taxon>Lophotrochozoa</taxon>
        <taxon>Mollusca</taxon>
        <taxon>Bivalvia</taxon>
        <taxon>Autobranchia</taxon>
        <taxon>Pteriomorphia</taxon>
        <taxon>Mytilida</taxon>
        <taxon>Mytiloidea</taxon>
        <taxon>Mytilidae</taxon>
        <taxon>Mytilinae</taxon>
        <taxon>Mytilus</taxon>
    </lineage>
</organism>
<dbReference type="SMART" id="SM00248">
    <property type="entry name" value="ANK"/>
    <property type="match status" value="13"/>
</dbReference>
<dbReference type="PROSITE" id="PS50088">
    <property type="entry name" value="ANK_REPEAT"/>
    <property type="match status" value="10"/>
</dbReference>
<feature type="repeat" description="ANK" evidence="3">
    <location>
        <begin position="978"/>
        <end position="1010"/>
    </location>
</feature>
<dbReference type="Pfam" id="PF12796">
    <property type="entry name" value="Ank_2"/>
    <property type="match status" value="3"/>
</dbReference>
<feature type="repeat" description="ANK" evidence="3">
    <location>
        <begin position="840"/>
        <end position="875"/>
    </location>
</feature>
<feature type="repeat" description="ANK" evidence="3">
    <location>
        <begin position="1044"/>
        <end position="1076"/>
    </location>
</feature>
<sequence length="1134" mass="128595">MQCLGYKFIIRGSLDGTPCNANKFQPFKFWTNSSSDCIFKKTNCIEEGQVVFDKGNSTSDRKCRCDYTSGYAFVAHPRNNCYCDPEFEDCSCYLLPCQQLEVITPDYTCIQRNKWTGDFKCPLITTTSETDKTAAESSGNQLPTSIPFLGNFIETKVTKKVDEIITSNRNESARAKLCLKVNYQDIVTTVKNDQIVNVLKHHNNYLNQIQIEQIQSCLGKIKKNMKLLEIIWNDGIAGFNSFVSALENTGSYQTLLEKIKGTKEDANINLDALDTEVEGLFNDRISKPKRDNFESHLIDWQQNDKVFVETEAEKYTANLLNNNNYVIVFGGLGFGKTAILRHIALKLLNEENYDIIPKVSSPVDIIEYLHPDRKQVFVGKDIQFKSFCDLSSFQLNEDEIRNVLAVYIGGEQISDVHEFKQRGEFGVPFLCKLSKGRDIGTIKKVFNDPLKYIEDDLTEMRCKNSLEFCVMTLITLSDNCFKKEWLNKNTALPEDLQTAIEEVCDDLDLDFKNESTKANIKEKFEQPDTVYINKTGEKYHLLHQKVMEIMALLCSEHYLRTFIQHASVSFISNRCIFASITDRKIFRIDKKNEHVYFDRLFADLKRGDMLSTFHNSQLTFESYRNKFIEYCKKPERNFKNILSNLQNLADEKYRDSKDVEDDYEHLKWKAQAKKCNQPIIASVWEGFPDIVQLLIDMKCNVLATDKLNRSALFFAALFSYSKIVKLLAKKGGDISMCDVAGRSPLYVACDTGHANVVKCLLDLDVNVSKCTKGGRSPLFIACATGHRDIVETLLTKFASNISKADDLNQSPLFVASTYGRTDIVTILLEHHANIEQCDDRGYTPLFAATINGASQHIKVIRTLLDNKANISHCDNKGRTALLIACEKGFYKVVDILVEHSEDIISECDKEQKSPLFVACENGHADIVKMLVKKAKHIDIDQCDTKGRSPLFIACFMGHEEVVDALLAINAKVDLCDKDGRSPFYISSRGGYVEIMKKLFDKNADIRICNRWDGSVLNVTCREGHLKAVQFLLKHNVDISKADNNGYTALYVASDQGHTKIVDILLKEEANVNVQTNDNMTPLHTACARGHIEIVRLLLQYKADKDITNNANATPKDLAKQKNNIAILNLLSDRT</sequence>
<feature type="coiled-coil region" evidence="4">
    <location>
        <begin position="256"/>
        <end position="283"/>
    </location>
</feature>
<dbReference type="PANTHER" id="PTHR24171">
    <property type="entry name" value="ANKYRIN REPEAT DOMAIN-CONTAINING PROTEIN 39-RELATED"/>
    <property type="match status" value="1"/>
</dbReference>
<evidence type="ECO:0000259" key="5">
    <source>
        <dbReference type="Pfam" id="PF20720"/>
    </source>
</evidence>
<dbReference type="GO" id="GO:0031436">
    <property type="term" value="C:BRCA1-BARD1 complex"/>
    <property type="evidence" value="ECO:0007669"/>
    <property type="project" value="TreeGrafter"/>
</dbReference>
<dbReference type="Proteomes" id="UP000507470">
    <property type="component" value="Unassembled WGS sequence"/>
</dbReference>
<keyword evidence="4" id="KW-0175">Coiled coil</keyword>
<dbReference type="OrthoDB" id="20872at2759"/>
<evidence type="ECO:0000313" key="7">
    <source>
        <dbReference type="Proteomes" id="UP000507470"/>
    </source>
</evidence>
<dbReference type="InterPro" id="IPR027417">
    <property type="entry name" value="P-loop_NTPase"/>
</dbReference>
<dbReference type="InterPro" id="IPR049050">
    <property type="entry name" value="nSTAND3"/>
</dbReference>
<feature type="repeat" description="ANK" evidence="3">
    <location>
        <begin position="945"/>
        <end position="977"/>
    </location>
</feature>
<reference evidence="6 7" key="1">
    <citation type="submission" date="2020-06" db="EMBL/GenBank/DDBJ databases">
        <authorList>
            <person name="Li R."/>
            <person name="Bekaert M."/>
        </authorList>
    </citation>
    <scope>NUCLEOTIDE SEQUENCE [LARGE SCALE GENOMIC DNA]</scope>
    <source>
        <strain evidence="7">wild</strain>
    </source>
</reference>
<dbReference type="Pfam" id="PF00023">
    <property type="entry name" value="Ank"/>
    <property type="match status" value="3"/>
</dbReference>
<feature type="repeat" description="ANK" evidence="3">
    <location>
        <begin position="1077"/>
        <end position="1109"/>
    </location>
</feature>
<dbReference type="SUPFAM" id="SSF47986">
    <property type="entry name" value="DEATH domain"/>
    <property type="match status" value="1"/>
</dbReference>
<dbReference type="AlphaFoldDB" id="A0A6J8EV96"/>
<gene>
    <name evidence="6" type="ORF">MCOR_55647</name>
</gene>
<evidence type="ECO:0000313" key="6">
    <source>
        <dbReference type="EMBL" id="CAC5423676.1"/>
    </source>
</evidence>
<accession>A0A6J8EV96</accession>
<dbReference type="Pfam" id="PF20720">
    <property type="entry name" value="nSTAND3"/>
    <property type="match status" value="1"/>
</dbReference>
<evidence type="ECO:0000256" key="2">
    <source>
        <dbReference type="ARBA" id="ARBA00023043"/>
    </source>
</evidence>
<evidence type="ECO:0000256" key="3">
    <source>
        <dbReference type="PROSITE-ProRule" id="PRU00023"/>
    </source>
</evidence>
<dbReference type="Gene3D" id="1.25.40.20">
    <property type="entry name" value="Ankyrin repeat-containing domain"/>
    <property type="match status" value="3"/>
</dbReference>
<proteinExistence type="predicted"/>
<feature type="domain" description="Novel STAND NTPase 3" evidence="5">
    <location>
        <begin position="307"/>
        <end position="382"/>
    </location>
</feature>
<feature type="repeat" description="ANK" evidence="3">
    <location>
        <begin position="910"/>
        <end position="942"/>
    </location>
</feature>
<dbReference type="GO" id="GO:0004842">
    <property type="term" value="F:ubiquitin-protein transferase activity"/>
    <property type="evidence" value="ECO:0007669"/>
    <property type="project" value="TreeGrafter"/>
</dbReference>
<evidence type="ECO:0000256" key="1">
    <source>
        <dbReference type="ARBA" id="ARBA00022737"/>
    </source>
</evidence>
<feature type="repeat" description="ANK" evidence="3">
    <location>
        <begin position="740"/>
        <end position="772"/>
    </location>
</feature>
<dbReference type="GO" id="GO:0070531">
    <property type="term" value="C:BRCA1-A complex"/>
    <property type="evidence" value="ECO:0007669"/>
    <property type="project" value="TreeGrafter"/>
</dbReference>
<dbReference type="EMBL" id="CACVKT020009844">
    <property type="protein sequence ID" value="CAC5423676.1"/>
    <property type="molecule type" value="Genomic_DNA"/>
</dbReference>
<dbReference type="Gene3D" id="1.10.533.10">
    <property type="entry name" value="Death Domain, Fas"/>
    <property type="match status" value="1"/>
</dbReference>
<keyword evidence="2 3" id="KW-0040">ANK repeat</keyword>
<dbReference type="SUPFAM" id="SSF48403">
    <property type="entry name" value="Ankyrin repeat"/>
    <property type="match status" value="2"/>
</dbReference>
<dbReference type="InterPro" id="IPR036770">
    <property type="entry name" value="Ankyrin_rpt-contain_sf"/>
</dbReference>
<protein>
    <recommendedName>
        <fullName evidence="5">Novel STAND NTPase 3 domain-containing protein</fullName>
    </recommendedName>
</protein>
<dbReference type="GO" id="GO:0085020">
    <property type="term" value="P:protein K6-linked ubiquitination"/>
    <property type="evidence" value="ECO:0007669"/>
    <property type="project" value="TreeGrafter"/>
</dbReference>
<dbReference type="PROSITE" id="PS50297">
    <property type="entry name" value="ANK_REP_REGION"/>
    <property type="match status" value="7"/>
</dbReference>
<feature type="repeat" description="ANK" evidence="3">
    <location>
        <begin position="807"/>
        <end position="839"/>
    </location>
</feature>
<dbReference type="CDD" id="cd01671">
    <property type="entry name" value="CARD"/>
    <property type="match status" value="1"/>
</dbReference>
<feature type="repeat" description="ANK" evidence="3">
    <location>
        <begin position="773"/>
        <end position="806"/>
    </location>
</feature>
<name>A0A6J8EV96_MYTCO</name>